<comment type="caution">
    <text evidence="4">The sequence shown here is derived from an EMBL/GenBank/DDBJ whole genome shotgun (WGS) entry which is preliminary data.</text>
</comment>
<dbReference type="EMBL" id="JAVFKY010000004">
    <property type="protein sequence ID" value="KAK5577978.1"/>
    <property type="molecule type" value="Genomic_DNA"/>
</dbReference>
<evidence type="ECO:0000259" key="3">
    <source>
        <dbReference type="Pfam" id="PF04562"/>
    </source>
</evidence>
<sequence length="372" mass="41603">MNRFNYLFIYLLLYILIIINDIRIIESLGGCEHLTPDLCLAAYPLCMSLILTSCCPGQISLCLEIDTVVKYLTNKERNLKACLRNLNTGALYELWGDMDPIPGFDIVPLPNATCLDLGCENKGLDCYLKPIVKCNSPFQSRCCSPNPTCTNFSNLVNLNNGVRGNPNCAFDCPTGFFCRLIDYKYSCLPSSCDLLKCPTGTECKKLKGLDVVNCFKVIEVDKNQGNIKNCSDIICPNGFTCGGPSPFSNYSCVPIVNSYILEFFDCSLCPVGWVCRKYGWTGFCVEFEQEPIKPGEPCIDGTCINRQFCNTTSNICEFEKCSETTCNTQMICYQYHPSSPRVCIGSEIVSQISFPFTLAEYNTIFDNINIYK</sequence>
<gene>
    <name evidence="4" type="ORF">RB653_002926</name>
</gene>
<evidence type="ECO:0000313" key="5">
    <source>
        <dbReference type="Proteomes" id="UP001344447"/>
    </source>
</evidence>
<accession>A0AAN7TYF0</accession>
<dbReference type="Proteomes" id="UP001344447">
    <property type="component" value="Unassembled WGS sequence"/>
</dbReference>
<keyword evidence="2" id="KW-1133">Transmembrane helix</keyword>
<protein>
    <recommendedName>
        <fullName evidence="3">DSCP-N domain-containing protein</fullName>
    </recommendedName>
</protein>
<proteinExistence type="predicted"/>
<dbReference type="InterPro" id="IPR007643">
    <property type="entry name" value="Dict_spore_N"/>
</dbReference>
<organism evidence="4 5">
    <name type="scientific">Dictyostelium firmibasis</name>
    <dbReference type="NCBI Taxonomy" id="79012"/>
    <lineage>
        <taxon>Eukaryota</taxon>
        <taxon>Amoebozoa</taxon>
        <taxon>Evosea</taxon>
        <taxon>Eumycetozoa</taxon>
        <taxon>Dictyostelia</taxon>
        <taxon>Dictyosteliales</taxon>
        <taxon>Dictyosteliaceae</taxon>
        <taxon>Dictyostelium</taxon>
    </lineage>
</organism>
<keyword evidence="5" id="KW-1185">Reference proteome</keyword>
<reference evidence="4 5" key="1">
    <citation type="submission" date="2023-11" db="EMBL/GenBank/DDBJ databases">
        <title>Dfirmibasis_genome.</title>
        <authorList>
            <person name="Edelbroek B."/>
            <person name="Kjellin J."/>
            <person name="Jerlstrom-Hultqvist J."/>
            <person name="Soderbom F."/>
        </authorList>
    </citation>
    <scope>NUCLEOTIDE SEQUENCE [LARGE SCALE GENOMIC DNA]</scope>
    <source>
        <strain evidence="4 5">TNS-C-14</strain>
    </source>
</reference>
<evidence type="ECO:0000256" key="2">
    <source>
        <dbReference type="SAM" id="Phobius"/>
    </source>
</evidence>
<evidence type="ECO:0000313" key="4">
    <source>
        <dbReference type="EMBL" id="KAK5577978.1"/>
    </source>
</evidence>
<dbReference type="AlphaFoldDB" id="A0AAN7TYF0"/>
<keyword evidence="2" id="KW-0812">Transmembrane</keyword>
<feature type="domain" description="DSCP-N" evidence="3">
    <location>
        <begin position="31"/>
        <end position="150"/>
    </location>
</feature>
<name>A0AAN7TYF0_9MYCE</name>
<keyword evidence="2" id="KW-0472">Membrane</keyword>
<dbReference type="Pfam" id="PF04562">
    <property type="entry name" value="Dicty_spore_N"/>
    <property type="match status" value="1"/>
</dbReference>
<feature type="transmembrane region" description="Helical" evidence="2">
    <location>
        <begin position="7"/>
        <end position="25"/>
    </location>
</feature>
<evidence type="ECO:0000256" key="1">
    <source>
        <dbReference type="ARBA" id="ARBA00022737"/>
    </source>
</evidence>
<keyword evidence="1" id="KW-0677">Repeat</keyword>